<dbReference type="FunFam" id="1.10.40.30:FF:000002">
    <property type="entry name" value="Fumarate hydratase class II"/>
    <property type="match status" value="1"/>
</dbReference>
<dbReference type="PROSITE" id="PS00163">
    <property type="entry name" value="FUMARATE_LYASES"/>
    <property type="match status" value="1"/>
</dbReference>
<name>A0A1N6R4B8_9RHOO</name>
<dbReference type="InterPro" id="IPR000362">
    <property type="entry name" value="Fumarate_lyase_fam"/>
</dbReference>
<dbReference type="InterPro" id="IPR018951">
    <property type="entry name" value="Fumarase_C_C"/>
</dbReference>
<sequence length="472" mass="50671">MSQTTERTEHDLLGDRSLPADSYYGVHTLRAVENFPITGTPISIYPDLVRALAAIKQAAALTNRELGLLDGERTGAIVRACEEIRAGALHEHFVVDVIQGGAGTSTNMNANEVIANRALELLGHAKGDYARLHPNEHVNMSQSTNDVYPTALKLAGYEGILSLIEAMEVLRAAFHEKAVEFADVLKMGRTQLQDAVPMTVGQEFSTYVVMLGEDIERLKEAVLLICEINLGATAIGTGINAHPDYAALVRHHLAEITGIPVLTAPNLVEATQDCGSFVQLSGVLKRVAVKLSKVCNDLRLLSSGPRAGFGEINLPARQAGSSIMPGKVNPVIPEVVNQIAYEVIGNDMTISFAAEAGQLQLNAFEPIIAHSLFKSVTHLRAGCLTLAERCVRGITVNREFLRRSVENSIGLVTALNPYIGYGNATGIAQEALAGGHSVYELVLDKGLLTRAQLDEILKPEVLTQPRALVGLA</sequence>
<dbReference type="Pfam" id="PF00206">
    <property type="entry name" value="Lyase_1"/>
    <property type="match status" value="1"/>
</dbReference>
<evidence type="ECO:0000313" key="9">
    <source>
        <dbReference type="EMBL" id="SIQ23761.1"/>
    </source>
</evidence>
<dbReference type="InterPro" id="IPR020557">
    <property type="entry name" value="Fumarate_lyase_CS"/>
</dbReference>
<dbReference type="EMBL" id="FTMD01000003">
    <property type="protein sequence ID" value="SIQ23761.1"/>
    <property type="molecule type" value="Genomic_DNA"/>
</dbReference>
<dbReference type="InterPro" id="IPR051546">
    <property type="entry name" value="Aspartate_Ammonia-Lyase"/>
</dbReference>
<dbReference type="FunFam" id="1.20.200.10:FF:000001">
    <property type="entry name" value="Fumarate hydratase, mitochondrial"/>
    <property type="match status" value="1"/>
</dbReference>
<evidence type="ECO:0000256" key="4">
    <source>
        <dbReference type="ARBA" id="ARBA00023239"/>
    </source>
</evidence>
<evidence type="ECO:0000256" key="3">
    <source>
        <dbReference type="ARBA" id="ARBA00016146"/>
    </source>
</evidence>
<dbReference type="InterPro" id="IPR004708">
    <property type="entry name" value="ApsA"/>
</dbReference>
<proteinExistence type="inferred from homology"/>
<dbReference type="STRING" id="34027.SAMN05421829_10387"/>
<evidence type="ECO:0000256" key="6">
    <source>
        <dbReference type="RuleBase" id="RU362017"/>
    </source>
</evidence>
<comment type="similarity">
    <text evidence="1 6">Belongs to the class-II fumarase/aspartase family. Aspartase subfamily.</text>
</comment>
<evidence type="ECO:0000256" key="2">
    <source>
        <dbReference type="ARBA" id="ARBA00012992"/>
    </source>
</evidence>
<evidence type="ECO:0000313" key="10">
    <source>
        <dbReference type="Proteomes" id="UP000186819"/>
    </source>
</evidence>
<dbReference type="EC" id="4.3.1.1" evidence="2 5"/>
<dbReference type="AlphaFoldDB" id="A0A1N6R4B8"/>
<dbReference type="FunFam" id="1.10.275.10:FF:000001">
    <property type="entry name" value="Fumarate hydratase, mitochondrial"/>
    <property type="match status" value="1"/>
</dbReference>
<evidence type="ECO:0000259" key="7">
    <source>
        <dbReference type="Pfam" id="PF00206"/>
    </source>
</evidence>
<dbReference type="NCBIfam" id="NF008909">
    <property type="entry name" value="PRK12273.1"/>
    <property type="match status" value="1"/>
</dbReference>
<evidence type="ECO:0000256" key="5">
    <source>
        <dbReference type="NCBIfam" id="TIGR00839"/>
    </source>
</evidence>
<dbReference type="NCBIfam" id="TIGR00839">
    <property type="entry name" value="aspA"/>
    <property type="match status" value="1"/>
</dbReference>
<dbReference type="PANTHER" id="PTHR42696:SF2">
    <property type="entry name" value="ASPARTATE AMMONIA-LYASE"/>
    <property type="match status" value="1"/>
</dbReference>
<dbReference type="PANTHER" id="PTHR42696">
    <property type="entry name" value="ASPARTATE AMMONIA-LYASE"/>
    <property type="match status" value="1"/>
</dbReference>
<dbReference type="InterPro" id="IPR008948">
    <property type="entry name" value="L-Aspartase-like"/>
</dbReference>
<dbReference type="Proteomes" id="UP000186819">
    <property type="component" value="Unassembled WGS sequence"/>
</dbReference>
<evidence type="ECO:0000256" key="1">
    <source>
        <dbReference type="ARBA" id="ARBA00005596"/>
    </source>
</evidence>
<dbReference type="GO" id="GO:0006531">
    <property type="term" value="P:aspartate metabolic process"/>
    <property type="evidence" value="ECO:0007669"/>
    <property type="project" value="InterPro"/>
</dbReference>
<keyword evidence="4 6" id="KW-0456">Lyase</keyword>
<gene>
    <name evidence="9" type="ORF">SAMN05421829_10387</name>
</gene>
<dbReference type="Gene3D" id="1.10.40.30">
    <property type="entry name" value="Fumarase/aspartase (C-terminal domain)"/>
    <property type="match status" value="1"/>
</dbReference>
<dbReference type="RefSeq" id="WP_076601100.1">
    <property type="nucleotide sequence ID" value="NZ_FTMD01000003.1"/>
</dbReference>
<feature type="domain" description="Fumarate lyase N-terminal" evidence="7">
    <location>
        <begin position="16"/>
        <end position="345"/>
    </location>
</feature>
<dbReference type="Gene3D" id="1.20.200.10">
    <property type="entry name" value="Fumarase/aspartase (Central domain)"/>
    <property type="match status" value="1"/>
</dbReference>
<keyword evidence="10" id="KW-1185">Reference proteome</keyword>
<dbReference type="OrthoDB" id="9802809at2"/>
<dbReference type="GO" id="GO:0005829">
    <property type="term" value="C:cytosol"/>
    <property type="evidence" value="ECO:0007669"/>
    <property type="project" value="TreeGrafter"/>
</dbReference>
<accession>A0A1N6R4B8</accession>
<protein>
    <recommendedName>
        <fullName evidence="3 5">Aspartate ammonia-lyase</fullName>
        <shortName evidence="6">Aspartase</shortName>
        <ecNumber evidence="2 5">4.3.1.1</ecNumber>
    </recommendedName>
</protein>
<dbReference type="Gene3D" id="1.10.275.10">
    <property type="entry name" value="Fumarase/aspartase (N-terminal domain)"/>
    <property type="match status" value="1"/>
</dbReference>
<dbReference type="InterPro" id="IPR024083">
    <property type="entry name" value="Fumarase/histidase_N"/>
</dbReference>
<reference evidence="10" key="1">
    <citation type="submission" date="2017-01" db="EMBL/GenBank/DDBJ databases">
        <authorList>
            <person name="Varghese N."/>
            <person name="Submissions S."/>
        </authorList>
    </citation>
    <scope>NUCLEOTIDE SEQUENCE [LARGE SCALE GENOMIC DNA]</scope>
    <source>
        <strain evidence="10">ATCC 51758</strain>
    </source>
</reference>
<dbReference type="InterPro" id="IPR022761">
    <property type="entry name" value="Fumarate_lyase_N"/>
</dbReference>
<dbReference type="PRINTS" id="PR00149">
    <property type="entry name" value="FUMRATELYASE"/>
</dbReference>
<dbReference type="SUPFAM" id="SSF48557">
    <property type="entry name" value="L-aspartase-like"/>
    <property type="match status" value="1"/>
</dbReference>
<dbReference type="CDD" id="cd01357">
    <property type="entry name" value="Aspartase"/>
    <property type="match status" value="1"/>
</dbReference>
<organism evidence="9 10">
    <name type="scientific">Aromatoleum tolulyticum</name>
    <dbReference type="NCBI Taxonomy" id="34027"/>
    <lineage>
        <taxon>Bacteria</taxon>
        <taxon>Pseudomonadati</taxon>
        <taxon>Pseudomonadota</taxon>
        <taxon>Betaproteobacteria</taxon>
        <taxon>Rhodocyclales</taxon>
        <taxon>Rhodocyclaceae</taxon>
        <taxon>Aromatoleum</taxon>
    </lineage>
</organism>
<dbReference type="GO" id="GO:0008797">
    <property type="term" value="F:aspartate ammonia-lyase activity"/>
    <property type="evidence" value="ECO:0007669"/>
    <property type="project" value="UniProtKB-UniRule"/>
</dbReference>
<comment type="catalytic activity">
    <reaction evidence="6">
        <text>L-aspartate = fumarate + NH4(+)</text>
        <dbReference type="Rhea" id="RHEA:16601"/>
        <dbReference type="ChEBI" id="CHEBI:28938"/>
        <dbReference type="ChEBI" id="CHEBI:29806"/>
        <dbReference type="ChEBI" id="CHEBI:29991"/>
        <dbReference type="EC" id="4.3.1.1"/>
    </reaction>
</comment>
<dbReference type="Pfam" id="PF10415">
    <property type="entry name" value="FumaraseC_C"/>
    <property type="match status" value="1"/>
</dbReference>
<dbReference type="GO" id="GO:0006099">
    <property type="term" value="P:tricarboxylic acid cycle"/>
    <property type="evidence" value="ECO:0007669"/>
    <property type="project" value="InterPro"/>
</dbReference>
<evidence type="ECO:0000259" key="8">
    <source>
        <dbReference type="Pfam" id="PF10415"/>
    </source>
</evidence>
<feature type="domain" description="Fumarase C C-terminal" evidence="8">
    <location>
        <begin position="411"/>
        <end position="463"/>
    </location>
</feature>